<dbReference type="CDD" id="cd05381">
    <property type="entry name" value="CAP_PR-1"/>
    <property type="match status" value="1"/>
</dbReference>
<evidence type="ECO:0000256" key="3">
    <source>
        <dbReference type="ARBA" id="ARBA00022729"/>
    </source>
</evidence>
<sequence>MAGSHLFSFGLSLSFLIISLFLSLALSLETPQNPTSRKLLGTTSPATVAQYLVPHNKIRAQMGLTPLQWDSKLANVAKWWANQRRGDCALIHSTNNYGENIFWGAGKNWQPADAVTAWFAERAYYNYQTNSCQSNEDCTHYTQLVWRQTSRIGCAKVICESGDTFITCNYDPHGNVLGQKPY</sequence>
<name>W1PHT7_AMBTC</name>
<keyword evidence="5" id="KW-0611">Plant defense</keyword>
<gene>
    <name evidence="8" type="ORF">AMTR_s00019p00199860</name>
</gene>
<evidence type="ECO:0000256" key="5">
    <source>
        <dbReference type="ARBA" id="ARBA00023265"/>
    </source>
</evidence>
<dbReference type="HOGENOM" id="CLU_035730_8_2_1"/>
<comment type="similarity">
    <text evidence="2">Belongs to the CRISP family.</text>
</comment>
<dbReference type="OMA" id="PHNIIRE"/>
<dbReference type="Gramene" id="ERN07264">
    <property type="protein sequence ID" value="ERN07264"/>
    <property type="gene ID" value="AMTR_s00019p00199860"/>
</dbReference>
<dbReference type="GO" id="GO:0005615">
    <property type="term" value="C:extracellular space"/>
    <property type="evidence" value="ECO:0000318"/>
    <property type="project" value="GO_Central"/>
</dbReference>
<evidence type="ECO:0000313" key="8">
    <source>
        <dbReference type="EMBL" id="ERN07264.1"/>
    </source>
</evidence>
<feature type="chain" id="PRO_5004807427" description="SCP domain-containing protein" evidence="6">
    <location>
        <begin position="28"/>
        <end position="182"/>
    </location>
</feature>
<dbReference type="Proteomes" id="UP000017836">
    <property type="component" value="Unassembled WGS sequence"/>
</dbReference>
<keyword evidence="3 6" id="KW-0732">Signal</keyword>
<protein>
    <recommendedName>
        <fullName evidence="7">SCP domain-containing protein</fullName>
    </recommendedName>
</protein>
<keyword evidence="5" id="KW-0568">Pathogenesis-related protein</keyword>
<feature type="domain" description="SCP" evidence="7">
    <location>
        <begin position="46"/>
        <end position="178"/>
    </location>
</feature>
<dbReference type="eggNOG" id="KOG3017">
    <property type="taxonomic scope" value="Eukaryota"/>
</dbReference>
<dbReference type="InterPro" id="IPR035940">
    <property type="entry name" value="CAP_sf"/>
</dbReference>
<comment type="function">
    <text evidence="1">Probably involved in the defense reaction of plants against pathogens.</text>
</comment>
<proteinExistence type="inferred from homology"/>
<evidence type="ECO:0000256" key="6">
    <source>
        <dbReference type="SAM" id="SignalP"/>
    </source>
</evidence>
<accession>W1PHT7</accession>
<dbReference type="InterPro" id="IPR002413">
    <property type="entry name" value="V5_allergen-like"/>
</dbReference>
<dbReference type="Gene3D" id="3.40.33.10">
    <property type="entry name" value="CAP"/>
    <property type="match status" value="1"/>
</dbReference>
<dbReference type="SUPFAM" id="SSF55797">
    <property type="entry name" value="PR-1-like"/>
    <property type="match status" value="1"/>
</dbReference>
<dbReference type="AlphaFoldDB" id="W1PHT7"/>
<dbReference type="InterPro" id="IPR018244">
    <property type="entry name" value="Allrgn_V5/Tpx1_CS"/>
</dbReference>
<dbReference type="GO" id="GO:0098542">
    <property type="term" value="P:defense response to other organism"/>
    <property type="evidence" value="ECO:0007669"/>
    <property type="project" value="UniProtKB-ARBA"/>
</dbReference>
<evidence type="ECO:0000259" key="7">
    <source>
        <dbReference type="SMART" id="SM00198"/>
    </source>
</evidence>
<organism evidence="8 9">
    <name type="scientific">Amborella trichopoda</name>
    <dbReference type="NCBI Taxonomy" id="13333"/>
    <lineage>
        <taxon>Eukaryota</taxon>
        <taxon>Viridiplantae</taxon>
        <taxon>Streptophyta</taxon>
        <taxon>Embryophyta</taxon>
        <taxon>Tracheophyta</taxon>
        <taxon>Spermatophyta</taxon>
        <taxon>Magnoliopsida</taxon>
        <taxon>Amborellales</taxon>
        <taxon>Amborellaceae</taxon>
        <taxon>Amborella</taxon>
    </lineage>
</organism>
<dbReference type="PROSITE" id="PS01010">
    <property type="entry name" value="CRISP_2"/>
    <property type="match status" value="1"/>
</dbReference>
<keyword evidence="4" id="KW-1015">Disulfide bond</keyword>
<dbReference type="FunFam" id="3.40.33.10:FF:000006">
    <property type="entry name" value="Putative pathogenesis-related protein 1"/>
    <property type="match status" value="1"/>
</dbReference>
<reference evidence="9" key="1">
    <citation type="journal article" date="2013" name="Science">
        <title>The Amborella genome and the evolution of flowering plants.</title>
        <authorList>
            <consortium name="Amborella Genome Project"/>
        </authorList>
    </citation>
    <scope>NUCLEOTIDE SEQUENCE [LARGE SCALE GENOMIC DNA]</scope>
</reference>
<dbReference type="PANTHER" id="PTHR10334">
    <property type="entry name" value="CYSTEINE-RICH SECRETORY PROTEIN-RELATED"/>
    <property type="match status" value="1"/>
</dbReference>
<dbReference type="InterPro" id="IPR001283">
    <property type="entry name" value="CRISP-related"/>
</dbReference>
<dbReference type="PRINTS" id="PR00837">
    <property type="entry name" value="V5TPXLIKE"/>
</dbReference>
<evidence type="ECO:0000256" key="2">
    <source>
        <dbReference type="ARBA" id="ARBA00009923"/>
    </source>
</evidence>
<dbReference type="PRINTS" id="PR00838">
    <property type="entry name" value="V5ALLERGEN"/>
</dbReference>
<dbReference type="SMART" id="SM00198">
    <property type="entry name" value="SCP"/>
    <property type="match status" value="1"/>
</dbReference>
<dbReference type="EMBL" id="KI393807">
    <property type="protein sequence ID" value="ERN07264.1"/>
    <property type="molecule type" value="Genomic_DNA"/>
</dbReference>
<dbReference type="Pfam" id="PF00188">
    <property type="entry name" value="CAP"/>
    <property type="match status" value="1"/>
</dbReference>
<dbReference type="InterPro" id="IPR014044">
    <property type="entry name" value="CAP_dom"/>
</dbReference>
<keyword evidence="9" id="KW-1185">Reference proteome</keyword>
<evidence type="ECO:0000313" key="9">
    <source>
        <dbReference type="Proteomes" id="UP000017836"/>
    </source>
</evidence>
<feature type="signal peptide" evidence="6">
    <location>
        <begin position="1"/>
        <end position="27"/>
    </location>
</feature>
<evidence type="ECO:0000256" key="4">
    <source>
        <dbReference type="ARBA" id="ARBA00023157"/>
    </source>
</evidence>
<evidence type="ECO:0000256" key="1">
    <source>
        <dbReference type="ARBA" id="ARBA00003143"/>
    </source>
</evidence>